<comment type="caution">
    <text evidence="1">The sequence shown here is derived from an EMBL/GenBank/DDBJ whole genome shotgun (WGS) entry which is preliminary data.</text>
</comment>
<reference evidence="1 2" key="1">
    <citation type="submission" date="2016-06" db="EMBL/GenBank/DDBJ databases">
        <authorList>
            <person name="Kjaerup R.B."/>
            <person name="Dalgaard T.S."/>
            <person name="Juul-Madsen H.R."/>
        </authorList>
    </citation>
    <scope>NUCLEOTIDE SEQUENCE [LARGE SCALE GENOMIC DNA]</scope>
    <source>
        <strain evidence="1 2">1199456.5</strain>
    </source>
</reference>
<dbReference type="AlphaFoldDB" id="A0A1A0MIG2"/>
<dbReference type="Proteomes" id="UP000093962">
    <property type="component" value="Unassembled WGS sequence"/>
</dbReference>
<gene>
    <name evidence="1" type="ORF">A5642_24520</name>
</gene>
<name>A0A1A0MIG2_MYCMU</name>
<protein>
    <submittedName>
        <fullName evidence="1">Uncharacterized protein</fullName>
    </submittedName>
</protein>
<evidence type="ECO:0000313" key="1">
    <source>
        <dbReference type="EMBL" id="OBA85205.1"/>
    </source>
</evidence>
<sequence length="182" mass="19409">MLDPKTVRQADIAAAVGASQQAVAKSLKAMPSKPATVREWLGTYPGAGGLKQWWYHLEGVAPQGDIAARALAELGLSGCISGDLAADRYAPWRLPVQAHVYTPELVDLTPWGFVSASQAEATLVMQVPEDRTLWATAAWYQPQGDLVDPLIALWDVAHAPGSDALDAAEKLAEAIMRHTDGA</sequence>
<evidence type="ECO:0000313" key="2">
    <source>
        <dbReference type="Proteomes" id="UP000093962"/>
    </source>
</evidence>
<dbReference type="EMBL" id="LZSF01000183">
    <property type="protein sequence ID" value="OBA85205.1"/>
    <property type="molecule type" value="Genomic_DNA"/>
</dbReference>
<proteinExistence type="predicted"/>
<organism evidence="1 2">
    <name type="scientific">Mycolicibacterium mucogenicum</name>
    <name type="common">Mycobacterium mucogenicum</name>
    <dbReference type="NCBI Taxonomy" id="56689"/>
    <lineage>
        <taxon>Bacteria</taxon>
        <taxon>Bacillati</taxon>
        <taxon>Actinomycetota</taxon>
        <taxon>Actinomycetes</taxon>
        <taxon>Mycobacteriales</taxon>
        <taxon>Mycobacteriaceae</taxon>
        <taxon>Mycolicibacterium</taxon>
    </lineage>
</organism>
<accession>A0A1A0MIG2</accession>